<dbReference type="GO" id="GO:0016787">
    <property type="term" value="F:hydrolase activity"/>
    <property type="evidence" value="ECO:0007669"/>
    <property type="project" value="UniProtKB-KW"/>
</dbReference>
<keyword evidence="2" id="KW-0472">Membrane</keyword>
<accession>A0A317JTP7</accession>
<name>A0A317JTP7_9BACT</name>
<keyword evidence="2" id="KW-0812">Transmembrane</keyword>
<sequence length="267" mass="30329">MSVQRYTKQYTRMTPVPLTIKERKFLGIKKKKHSSLVARVFPILLMGVGILFLMNAIWPILSYELFTSPSLRAAEAANVQPPLETVKEYLLPTPKPTPKVVADELDYTDLSNWFPQNSMPLLTTNQTKRYELTIPKVNITNADVAIGGTNLDRSLIQYPGTANPGELGSPVIFGHSVLRQFYDPVISNPRRYISIFSMIMTLQNGDDIYLDMDGVRYTYRVYSKTEVRPEDTFILEQDHSNRELKLVTCTPEGTTLRRGIVLAQLVQ</sequence>
<proteinExistence type="predicted"/>
<feature type="transmembrane region" description="Helical" evidence="2">
    <location>
        <begin position="36"/>
        <end position="61"/>
    </location>
</feature>
<evidence type="ECO:0000256" key="1">
    <source>
        <dbReference type="ARBA" id="ARBA00022801"/>
    </source>
</evidence>
<evidence type="ECO:0000313" key="3">
    <source>
        <dbReference type="EMBL" id="PWU23309.1"/>
    </source>
</evidence>
<gene>
    <name evidence="3" type="ORF">C5B42_03435</name>
</gene>
<dbReference type="Pfam" id="PF04203">
    <property type="entry name" value="Sortase"/>
    <property type="match status" value="1"/>
</dbReference>
<protein>
    <recommendedName>
        <fullName evidence="5">Sortase</fullName>
    </recommendedName>
</protein>
<reference evidence="3 4" key="1">
    <citation type="submission" date="2018-02" db="EMBL/GenBank/DDBJ databases">
        <title>Genomic Reconstructions from Amazon Rainforest and Pasture Soil Reveal Novel Insights into the Physiology of Candidate Phyla in Tropical Sites.</title>
        <authorList>
            <person name="Kroeger M.E."/>
            <person name="Delmont T."/>
            <person name="Eren A.M."/>
            <person name="Guo J."/>
            <person name="Meyer K.M."/>
            <person name="Khan K."/>
            <person name="Rodrigues J.L.M."/>
            <person name="Bohannan B.J.M."/>
            <person name="Tringe S."/>
            <person name="Borges C.D."/>
            <person name="Tiedje J."/>
            <person name="Tsai S.M."/>
            <person name="Nusslein K."/>
        </authorList>
    </citation>
    <scope>NUCLEOTIDE SEQUENCE [LARGE SCALE GENOMIC DNA]</scope>
    <source>
        <strain evidence="3">Amazon FNV 2010 28 9</strain>
    </source>
</reference>
<evidence type="ECO:0008006" key="5">
    <source>
        <dbReference type="Google" id="ProtNLM"/>
    </source>
</evidence>
<keyword evidence="1" id="KW-0378">Hydrolase</keyword>
<keyword evidence="2" id="KW-1133">Transmembrane helix</keyword>
<evidence type="ECO:0000313" key="4">
    <source>
        <dbReference type="Proteomes" id="UP000246104"/>
    </source>
</evidence>
<dbReference type="AlphaFoldDB" id="A0A317JTP7"/>
<dbReference type="Gene3D" id="2.40.260.10">
    <property type="entry name" value="Sortase"/>
    <property type="match status" value="1"/>
</dbReference>
<dbReference type="Proteomes" id="UP000246104">
    <property type="component" value="Unassembled WGS sequence"/>
</dbReference>
<comment type="caution">
    <text evidence="3">The sequence shown here is derived from an EMBL/GenBank/DDBJ whole genome shotgun (WGS) entry which is preliminary data.</text>
</comment>
<organism evidence="3 4">
    <name type="scientific">Candidatus Cerribacteria bacterium 'Amazon FNV 2010 28 9'</name>
    <dbReference type="NCBI Taxonomy" id="2081795"/>
    <lineage>
        <taxon>Bacteria</taxon>
        <taxon>Candidatus Cerribacteria</taxon>
    </lineage>
</organism>
<evidence type="ECO:0000256" key="2">
    <source>
        <dbReference type="SAM" id="Phobius"/>
    </source>
</evidence>
<dbReference type="EMBL" id="PSRQ01000039">
    <property type="protein sequence ID" value="PWU23309.1"/>
    <property type="molecule type" value="Genomic_DNA"/>
</dbReference>
<dbReference type="SUPFAM" id="SSF63817">
    <property type="entry name" value="Sortase"/>
    <property type="match status" value="1"/>
</dbReference>
<dbReference type="InterPro" id="IPR005754">
    <property type="entry name" value="Sortase"/>
</dbReference>
<dbReference type="InterPro" id="IPR023365">
    <property type="entry name" value="Sortase_dom-sf"/>
</dbReference>